<dbReference type="CDD" id="cd07344">
    <property type="entry name" value="M48_yhfN_like"/>
    <property type="match status" value="1"/>
</dbReference>
<dbReference type="PANTHER" id="PTHR30399:SF1">
    <property type="entry name" value="UTP PYROPHOSPHATASE"/>
    <property type="match status" value="1"/>
</dbReference>
<evidence type="ECO:0000259" key="1">
    <source>
        <dbReference type="Pfam" id="PF01863"/>
    </source>
</evidence>
<protein>
    <recommendedName>
        <fullName evidence="1">YgjP-like metallopeptidase domain-containing protein</fullName>
    </recommendedName>
</protein>
<dbReference type="Proteomes" id="UP000229574">
    <property type="component" value="Unassembled WGS sequence"/>
</dbReference>
<dbReference type="PANTHER" id="PTHR30399">
    <property type="entry name" value="UNCHARACTERIZED PROTEIN YGJP"/>
    <property type="match status" value="1"/>
</dbReference>
<sequence length="157" mass="17982">SLQVNAQGQLIARAPLYMPKFMVDHFVKAKSTWISKRQKELKQPVAPKVAHFSESSLQVFIQSEVAKYSALMGLTPSGLRYTHVHSYWGTCAPSRLLSFNMALIYTPKEAVSYVVVHELAHLRWRGHGLRFWALVKKYFPATPSMRKLLRHLPYVVS</sequence>
<organism evidence="2 3">
    <name type="scientific">Candidatus Collierbacteria bacterium CG09_land_8_20_14_0_10_46_12</name>
    <dbReference type="NCBI Taxonomy" id="1974533"/>
    <lineage>
        <taxon>Bacteria</taxon>
        <taxon>Candidatus Collieribacteriota</taxon>
    </lineage>
</organism>
<comment type="caution">
    <text evidence="2">The sequence shown here is derived from an EMBL/GenBank/DDBJ whole genome shotgun (WGS) entry which is preliminary data.</text>
</comment>
<feature type="non-terminal residue" evidence="2">
    <location>
        <position position="1"/>
    </location>
</feature>
<gene>
    <name evidence="2" type="ORF">COT54_03985</name>
</gene>
<accession>A0A2H0X045</accession>
<dbReference type="EMBL" id="PEYY01000145">
    <property type="protein sequence ID" value="PIS17568.1"/>
    <property type="molecule type" value="Genomic_DNA"/>
</dbReference>
<dbReference type="InterPro" id="IPR053136">
    <property type="entry name" value="UTP_pyrophosphatase-like"/>
</dbReference>
<dbReference type="InterPro" id="IPR002725">
    <property type="entry name" value="YgjP-like_metallopeptidase"/>
</dbReference>
<evidence type="ECO:0000313" key="3">
    <source>
        <dbReference type="Proteomes" id="UP000229574"/>
    </source>
</evidence>
<feature type="domain" description="YgjP-like metallopeptidase" evidence="1">
    <location>
        <begin position="48"/>
        <end position="151"/>
    </location>
</feature>
<name>A0A2H0X045_9BACT</name>
<dbReference type="Pfam" id="PF01863">
    <property type="entry name" value="YgjP-like"/>
    <property type="match status" value="1"/>
</dbReference>
<reference evidence="3" key="1">
    <citation type="submission" date="2017-09" db="EMBL/GenBank/DDBJ databases">
        <title>Depth-based differentiation of microbial function through sediment-hosted aquifers and enrichment of novel symbionts in the deep terrestrial subsurface.</title>
        <authorList>
            <person name="Probst A.J."/>
            <person name="Ladd B."/>
            <person name="Jarett J.K."/>
            <person name="Geller-Mcgrath D.E."/>
            <person name="Sieber C.M.K."/>
            <person name="Emerson J.B."/>
            <person name="Anantharaman K."/>
            <person name="Thomas B.C."/>
            <person name="Malmstrom R."/>
            <person name="Stieglmeier M."/>
            <person name="Klingl A."/>
            <person name="Woyke T."/>
            <person name="Ryan C.M."/>
            <person name="Banfield J.F."/>
        </authorList>
    </citation>
    <scope>NUCLEOTIDE SEQUENCE [LARGE SCALE GENOMIC DNA]</scope>
</reference>
<proteinExistence type="predicted"/>
<evidence type="ECO:0000313" key="2">
    <source>
        <dbReference type="EMBL" id="PIS17568.1"/>
    </source>
</evidence>
<dbReference type="AlphaFoldDB" id="A0A2H0X045"/>
<dbReference type="Gene3D" id="3.30.2010.10">
    <property type="entry name" value="Metalloproteases ('zincins'), catalytic domain"/>
    <property type="match status" value="1"/>
</dbReference>